<accession>A0A6G0ZHL0</accession>
<reference evidence="1 2" key="1">
    <citation type="submission" date="2019-08" db="EMBL/GenBank/DDBJ databases">
        <title>Whole genome of Aphis craccivora.</title>
        <authorList>
            <person name="Voronova N.V."/>
            <person name="Shulinski R.S."/>
            <person name="Bandarenka Y.V."/>
            <person name="Zhorov D.G."/>
            <person name="Warner D."/>
        </authorList>
    </citation>
    <scope>NUCLEOTIDE SEQUENCE [LARGE SCALE GENOMIC DNA]</scope>
    <source>
        <strain evidence="1">180601</strain>
        <tissue evidence="1">Whole Body</tissue>
    </source>
</reference>
<dbReference type="Proteomes" id="UP000478052">
    <property type="component" value="Unassembled WGS sequence"/>
</dbReference>
<protein>
    <submittedName>
        <fullName evidence="1">Uncharacterized protein</fullName>
    </submittedName>
</protein>
<dbReference type="EMBL" id="VUJU01000447">
    <property type="protein sequence ID" value="KAF0770357.1"/>
    <property type="molecule type" value="Genomic_DNA"/>
</dbReference>
<proteinExistence type="predicted"/>
<name>A0A6G0ZHL0_APHCR</name>
<gene>
    <name evidence="1" type="ORF">FWK35_00015713</name>
</gene>
<keyword evidence="2" id="KW-1185">Reference proteome</keyword>
<dbReference type="AlphaFoldDB" id="A0A6G0ZHL0"/>
<organism evidence="1 2">
    <name type="scientific">Aphis craccivora</name>
    <name type="common">Cowpea aphid</name>
    <dbReference type="NCBI Taxonomy" id="307492"/>
    <lineage>
        <taxon>Eukaryota</taxon>
        <taxon>Metazoa</taxon>
        <taxon>Ecdysozoa</taxon>
        <taxon>Arthropoda</taxon>
        <taxon>Hexapoda</taxon>
        <taxon>Insecta</taxon>
        <taxon>Pterygota</taxon>
        <taxon>Neoptera</taxon>
        <taxon>Paraneoptera</taxon>
        <taxon>Hemiptera</taxon>
        <taxon>Sternorrhyncha</taxon>
        <taxon>Aphidomorpha</taxon>
        <taxon>Aphidoidea</taxon>
        <taxon>Aphididae</taxon>
        <taxon>Aphidini</taxon>
        <taxon>Aphis</taxon>
        <taxon>Aphis</taxon>
    </lineage>
</organism>
<evidence type="ECO:0000313" key="1">
    <source>
        <dbReference type="EMBL" id="KAF0770357.1"/>
    </source>
</evidence>
<sequence>MVLKLDAKESLLIFSNAVHKMYNDNDELLKLVEYLFYFKETTSICYQPVLTVPDETNNYGMHYSILHSECGVFWVTSHDCNQMETINDYMIFQCSVNSERSDECIDFTMMCVFFVSMYSITRQNNAPISNFGVNFQWKSEYY</sequence>
<evidence type="ECO:0000313" key="2">
    <source>
        <dbReference type="Proteomes" id="UP000478052"/>
    </source>
</evidence>
<comment type="caution">
    <text evidence="1">The sequence shown here is derived from an EMBL/GenBank/DDBJ whole genome shotgun (WGS) entry which is preliminary data.</text>
</comment>